<proteinExistence type="predicted"/>
<name>A0A929KUX3_9SPHI</name>
<reference evidence="2" key="1">
    <citation type="submission" date="2020-10" db="EMBL/GenBank/DDBJ databases">
        <title>Mucilaginibacter mali sp. nov., isolated from rhizosphere soil of apple orchard.</title>
        <authorList>
            <person name="Lee J.-S."/>
            <person name="Kim H.S."/>
            <person name="Kim J.-S."/>
        </authorList>
    </citation>
    <scope>NUCLEOTIDE SEQUENCE</scope>
    <source>
        <strain evidence="2">KCTC 22746</strain>
    </source>
</reference>
<evidence type="ECO:0008006" key="4">
    <source>
        <dbReference type="Google" id="ProtNLM"/>
    </source>
</evidence>
<comment type="caution">
    <text evidence="2">The sequence shown here is derived from an EMBL/GenBank/DDBJ whole genome shotgun (WGS) entry which is preliminary data.</text>
</comment>
<protein>
    <recommendedName>
        <fullName evidence="4">YD repeat-containing protein</fullName>
    </recommendedName>
</protein>
<gene>
    <name evidence="2" type="ORF">IRJ16_09085</name>
</gene>
<evidence type="ECO:0000313" key="2">
    <source>
        <dbReference type="EMBL" id="MBE9662036.1"/>
    </source>
</evidence>
<dbReference type="Gene3D" id="2.40.128.720">
    <property type="match status" value="1"/>
</dbReference>
<organism evidence="2 3">
    <name type="scientific">Mucilaginibacter myungsuensis</name>
    <dbReference type="NCBI Taxonomy" id="649104"/>
    <lineage>
        <taxon>Bacteria</taxon>
        <taxon>Pseudomonadati</taxon>
        <taxon>Bacteroidota</taxon>
        <taxon>Sphingobacteriia</taxon>
        <taxon>Sphingobacteriales</taxon>
        <taxon>Sphingobacteriaceae</taxon>
        <taxon>Mucilaginibacter</taxon>
    </lineage>
</organism>
<dbReference type="RefSeq" id="WP_194111232.1">
    <property type="nucleotide sequence ID" value="NZ_JADFFL010000003.1"/>
</dbReference>
<dbReference type="EMBL" id="JADFFL010000003">
    <property type="protein sequence ID" value="MBE9662036.1"/>
    <property type="molecule type" value="Genomic_DNA"/>
</dbReference>
<evidence type="ECO:0000313" key="3">
    <source>
        <dbReference type="Proteomes" id="UP000622475"/>
    </source>
</evidence>
<evidence type="ECO:0000256" key="1">
    <source>
        <dbReference type="SAM" id="SignalP"/>
    </source>
</evidence>
<keyword evidence="1" id="KW-0732">Signal</keyword>
<accession>A0A929KUX3</accession>
<dbReference type="AlphaFoldDB" id="A0A929KUX3"/>
<sequence>MLKTITRSAAVAMFAAASIFATSCKKDKEVVTNPTITRQLVKIEEGTDNTTFEYNGDNKLSKMVTKDGPTTTNIDFTYDATKKLTVASMNLVQLKFAYNGNSISKVEYFSTGANPALTGYTEFTTQNGRVSEIKAFAKSGNVVTPFYKITYAYNAAGSVTTQTQYMWSPLEEKYELNETTTFEYDAKVNPLTITSDISATFYSVVSANNITKEVTKDALNQVVETSIYTYTYDDKGYPTIATKKTTTKENPNEVTATLKYTYKN</sequence>
<dbReference type="Proteomes" id="UP000622475">
    <property type="component" value="Unassembled WGS sequence"/>
</dbReference>
<dbReference type="PROSITE" id="PS51257">
    <property type="entry name" value="PROKAR_LIPOPROTEIN"/>
    <property type="match status" value="1"/>
</dbReference>
<keyword evidence="3" id="KW-1185">Reference proteome</keyword>
<feature type="signal peptide" evidence="1">
    <location>
        <begin position="1"/>
        <end position="21"/>
    </location>
</feature>
<feature type="chain" id="PRO_5037196578" description="YD repeat-containing protein" evidence="1">
    <location>
        <begin position="22"/>
        <end position="264"/>
    </location>
</feature>